<sequence length="121" mass="14014">MEYSNDIIICSKSKSLLELDCTITANGHSFTANGSFLVPDKKGKLRGILYAYPNENKIGSWNGEIKIDAEYLHEWKNGFYDVTGRPQINQKIRFKYQGRQFAGIWHNKNWSSIVRVREVKQ</sequence>
<proteinExistence type="predicted"/>
<evidence type="ECO:0000313" key="1">
    <source>
        <dbReference type="EMBL" id="AFU59710.1"/>
    </source>
</evidence>
<protein>
    <submittedName>
        <fullName evidence="1">Uncharacterized protein</fullName>
    </submittedName>
</protein>
<reference evidence="1 2" key="1">
    <citation type="journal article" date="2012" name="Environ. Microbiol.">
        <title>The genome of the ammonia-oxidizing Candidatus Nitrososphaera gargensis: insights into metabolic versatility and environmental adaptations.</title>
        <authorList>
            <person name="Spang A."/>
            <person name="Poehlein A."/>
            <person name="Offre P."/>
            <person name="Zumbragel S."/>
            <person name="Haider S."/>
            <person name="Rychlik N."/>
            <person name="Nowka B."/>
            <person name="Schmeisser C."/>
            <person name="Lebedeva E.V."/>
            <person name="Rattei T."/>
            <person name="Bohm C."/>
            <person name="Schmid M."/>
            <person name="Galushko A."/>
            <person name="Hatzenpichler R."/>
            <person name="Weinmaier T."/>
            <person name="Daniel R."/>
            <person name="Schleper C."/>
            <person name="Spieck E."/>
            <person name="Streit W."/>
            <person name="Wagner M."/>
        </authorList>
    </citation>
    <scope>NUCLEOTIDE SEQUENCE [LARGE SCALE GENOMIC DNA]</scope>
    <source>
        <strain evidence="2">Ga9.2</strain>
    </source>
</reference>
<dbReference type="GeneID" id="13794808"/>
<keyword evidence="2" id="KW-1185">Reference proteome</keyword>
<dbReference type="Proteomes" id="UP000008037">
    <property type="component" value="Chromosome"/>
</dbReference>
<name>K0III6_NITGG</name>
<accession>K0III6</accession>
<dbReference type="RefSeq" id="WP_015020245.1">
    <property type="nucleotide sequence ID" value="NC_018719.1"/>
</dbReference>
<gene>
    <name evidence="1" type="ordered locus">Ngar_c27890</name>
</gene>
<dbReference type="KEGG" id="nga:Ngar_c27890"/>
<dbReference type="InParanoid" id="K0III6"/>
<organism evidence="1 2">
    <name type="scientific">Nitrososphaera gargensis (strain Ga9.2)</name>
    <dbReference type="NCBI Taxonomy" id="1237085"/>
    <lineage>
        <taxon>Archaea</taxon>
        <taxon>Nitrososphaerota</taxon>
        <taxon>Nitrososphaeria</taxon>
        <taxon>Nitrososphaerales</taxon>
        <taxon>Nitrososphaeraceae</taxon>
        <taxon>Nitrososphaera</taxon>
    </lineage>
</organism>
<dbReference type="AlphaFoldDB" id="K0III6"/>
<dbReference type="BioCyc" id="CNIT1237085:G1324-2789-MONOMER"/>
<evidence type="ECO:0000313" key="2">
    <source>
        <dbReference type="Proteomes" id="UP000008037"/>
    </source>
</evidence>
<dbReference type="HOGENOM" id="CLU_2032933_0_0_2"/>
<dbReference type="STRING" id="1237085.Ngar_c27890"/>
<dbReference type="EMBL" id="CP002408">
    <property type="protein sequence ID" value="AFU59710.1"/>
    <property type="molecule type" value="Genomic_DNA"/>
</dbReference>